<dbReference type="InterPro" id="IPR004175">
    <property type="entry name" value="RNA_CPDase"/>
</dbReference>
<dbReference type="PANTHER" id="PTHR35561:SF1">
    <property type="entry name" value="RNA 2',3'-CYCLIC PHOSPHODIESTERASE"/>
    <property type="match status" value="1"/>
</dbReference>
<evidence type="ECO:0000313" key="4">
    <source>
        <dbReference type="EMBL" id="CAA9343367.1"/>
    </source>
</evidence>
<gene>
    <name evidence="4" type="ORF">AVDCRST_MAG46-2132</name>
</gene>
<sequence>MRLFAALVPPVGAVRDLEAALAPTRPLVSDMQWTSPDDWHLTFAYFGNLSLSDAERLGSAMRELSHRLSSFEVHAEGVGTYPDPEHVEALWAGVAPGGCLEEVATLVLEAVKGFGWALDRRGFRPQLLLGRSRTPVNAQSFINRMDSYSGPVWVFDSLVLLQARTTADGSVDLDIYDIHPLLG</sequence>
<dbReference type="GO" id="GO:0004113">
    <property type="term" value="F:2',3'-cyclic-nucleotide 3'-phosphodiesterase activity"/>
    <property type="evidence" value="ECO:0007669"/>
    <property type="project" value="InterPro"/>
</dbReference>
<dbReference type="AlphaFoldDB" id="A0A6J4LWF1"/>
<evidence type="ECO:0000256" key="2">
    <source>
        <dbReference type="HAMAP-Rule" id="MF_01940"/>
    </source>
</evidence>
<dbReference type="GO" id="GO:0008664">
    <property type="term" value="F:RNA 2',3'-cyclic 3'-phosphodiesterase activity"/>
    <property type="evidence" value="ECO:0007669"/>
    <property type="project" value="UniProtKB-EC"/>
</dbReference>
<organism evidence="4">
    <name type="scientific">uncultured Nocardioidaceae bacterium</name>
    <dbReference type="NCBI Taxonomy" id="253824"/>
    <lineage>
        <taxon>Bacteria</taxon>
        <taxon>Bacillati</taxon>
        <taxon>Actinomycetota</taxon>
        <taxon>Actinomycetes</taxon>
        <taxon>Propionibacteriales</taxon>
        <taxon>Nocardioidaceae</taxon>
        <taxon>environmental samples</taxon>
    </lineage>
</organism>
<dbReference type="PANTHER" id="PTHR35561">
    <property type="entry name" value="RNA 2',3'-CYCLIC PHOSPHODIESTERASE"/>
    <property type="match status" value="1"/>
</dbReference>
<keyword evidence="1 2" id="KW-0378">Hydrolase</keyword>
<reference evidence="4" key="1">
    <citation type="submission" date="2020-02" db="EMBL/GenBank/DDBJ databases">
        <authorList>
            <person name="Meier V. D."/>
        </authorList>
    </citation>
    <scope>NUCLEOTIDE SEQUENCE</scope>
    <source>
        <strain evidence="4">AVDCRST_MAG46</strain>
    </source>
</reference>
<evidence type="ECO:0000259" key="3">
    <source>
        <dbReference type="Pfam" id="PF02834"/>
    </source>
</evidence>
<comment type="function">
    <text evidence="2">Hydrolyzes RNA 2',3'-cyclic phosphodiester to an RNA 2'-phosphomonoester.</text>
</comment>
<dbReference type="EC" id="3.1.4.58" evidence="2"/>
<feature type="domain" description="Phosphoesterase HXTX" evidence="3">
    <location>
        <begin position="29"/>
        <end position="85"/>
    </location>
</feature>
<dbReference type="HAMAP" id="MF_01940">
    <property type="entry name" value="RNA_CPDase"/>
    <property type="match status" value="1"/>
</dbReference>
<comment type="similarity">
    <text evidence="2">Belongs to the 2H phosphoesterase superfamily. ThpR family.</text>
</comment>
<evidence type="ECO:0000256" key="1">
    <source>
        <dbReference type="ARBA" id="ARBA00022801"/>
    </source>
</evidence>
<protein>
    <recommendedName>
        <fullName evidence="2">RNA 2',3'-cyclic phosphodiesterase</fullName>
        <shortName evidence="2">RNA 2',3'-CPDase</shortName>
        <ecNumber evidence="2">3.1.4.58</ecNumber>
    </recommendedName>
</protein>
<dbReference type="InterPro" id="IPR014051">
    <property type="entry name" value="Phosphoesterase_HXTX"/>
</dbReference>
<dbReference type="NCBIfam" id="TIGR02258">
    <property type="entry name" value="2_5_ligase"/>
    <property type="match status" value="1"/>
</dbReference>
<feature type="active site" description="Proton donor" evidence="2">
    <location>
        <position position="40"/>
    </location>
</feature>
<comment type="caution">
    <text evidence="2">Lacks conserved residue(s) required for the propagation of feature annotation.</text>
</comment>
<dbReference type="InterPro" id="IPR009097">
    <property type="entry name" value="Cyclic_Pdiesterase"/>
</dbReference>
<proteinExistence type="inferred from homology"/>
<dbReference type="Pfam" id="PF02834">
    <property type="entry name" value="LigT_PEase"/>
    <property type="match status" value="1"/>
</dbReference>
<dbReference type="SUPFAM" id="SSF55144">
    <property type="entry name" value="LigT-like"/>
    <property type="match status" value="1"/>
</dbReference>
<accession>A0A6J4LWF1</accession>
<name>A0A6J4LWF1_9ACTN</name>
<dbReference type="Gene3D" id="3.90.1140.10">
    <property type="entry name" value="Cyclic phosphodiesterase"/>
    <property type="match status" value="1"/>
</dbReference>
<dbReference type="EMBL" id="CADCUD010000144">
    <property type="protein sequence ID" value="CAA9343367.1"/>
    <property type="molecule type" value="Genomic_DNA"/>
</dbReference>
<feature type="short sequence motif" description="HXTX 1" evidence="2">
    <location>
        <begin position="40"/>
        <end position="43"/>
    </location>
</feature>
<comment type="catalytic activity">
    <reaction evidence="2">
        <text>a 3'-end 2',3'-cyclophospho-ribonucleotide-RNA + H2O = a 3'-end 2'-phospho-ribonucleotide-RNA + H(+)</text>
        <dbReference type="Rhea" id="RHEA:11828"/>
        <dbReference type="Rhea" id="RHEA-COMP:10464"/>
        <dbReference type="Rhea" id="RHEA-COMP:17353"/>
        <dbReference type="ChEBI" id="CHEBI:15377"/>
        <dbReference type="ChEBI" id="CHEBI:15378"/>
        <dbReference type="ChEBI" id="CHEBI:83064"/>
        <dbReference type="ChEBI" id="CHEBI:173113"/>
        <dbReference type="EC" id="3.1.4.58"/>
    </reaction>
</comment>